<accession>A0A0L8AH69</accession>
<name>A0A0L8AH69_9BACT</name>
<protein>
    <recommendedName>
        <fullName evidence="4">PEGA domain-containing protein</fullName>
    </recommendedName>
</protein>
<comment type="caution">
    <text evidence="2">The sequence shown here is derived from an EMBL/GenBank/DDBJ whole genome shotgun (WGS) entry which is preliminary data.</text>
</comment>
<feature type="chain" id="PRO_5005580243" description="PEGA domain-containing protein" evidence="1">
    <location>
        <begin position="22"/>
        <end position="164"/>
    </location>
</feature>
<dbReference type="PATRIC" id="fig|1566026.4.peg.1901"/>
<evidence type="ECO:0000313" key="2">
    <source>
        <dbReference type="EMBL" id="KOF01490.1"/>
    </source>
</evidence>
<reference evidence="3" key="1">
    <citation type="submission" date="2014-11" db="EMBL/GenBank/DDBJ databases">
        <title>Genome sequencing of Roseivirga sp. D-25.</title>
        <authorList>
            <person name="Selvaratnam C."/>
            <person name="Thevarajoo S."/>
            <person name="Goh K.M."/>
            <person name="Eee R."/>
            <person name="Chan K.-G."/>
            <person name="Chong C.S."/>
        </authorList>
    </citation>
    <scope>NUCLEOTIDE SEQUENCE [LARGE SCALE GENOMIC DNA]</scope>
    <source>
        <strain evidence="3">D-25</strain>
    </source>
</reference>
<feature type="signal peptide" evidence="1">
    <location>
        <begin position="1"/>
        <end position="21"/>
    </location>
</feature>
<evidence type="ECO:0000256" key="1">
    <source>
        <dbReference type="SAM" id="SignalP"/>
    </source>
</evidence>
<dbReference type="Proteomes" id="UP000036908">
    <property type="component" value="Unassembled WGS sequence"/>
</dbReference>
<keyword evidence="1" id="KW-0732">Signal</keyword>
<dbReference type="PROSITE" id="PS51257">
    <property type="entry name" value="PROKAR_LIPOPROTEIN"/>
    <property type="match status" value="1"/>
</dbReference>
<sequence length="164" mass="17712">MKKQLSLLSIMVMTVILSSCASILSRSTYPVSINSNPASTISVTDARGTEIYKGNTPATVVLKSGDGFFKRAAYQVKFAKAGYDEKIVPITFKVDGWYWGNLLLGGVVGMLIVDPATGAMYKLENEFINETLLRSSASASEAGLNVYGIDDIPANWKAHLVPLK</sequence>
<gene>
    <name evidence="2" type="ORF">OB69_17300</name>
</gene>
<evidence type="ECO:0008006" key="4">
    <source>
        <dbReference type="Google" id="ProtNLM"/>
    </source>
</evidence>
<dbReference type="OrthoDB" id="1524740at2"/>
<evidence type="ECO:0000313" key="3">
    <source>
        <dbReference type="Proteomes" id="UP000036908"/>
    </source>
</evidence>
<dbReference type="AlphaFoldDB" id="A0A0L8AH69"/>
<organism evidence="2 3">
    <name type="scientific">Roseivirga seohaensis subsp. aquiponti</name>
    <dbReference type="NCBI Taxonomy" id="1566026"/>
    <lineage>
        <taxon>Bacteria</taxon>
        <taxon>Pseudomonadati</taxon>
        <taxon>Bacteroidota</taxon>
        <taxon>Cytophagia</taxon>
        <taxon>Cytophagales</taxon>
        <taxon>Roseivirgaceae</taxon>
        <taxon>Roseivirga</taxon>
    </lineage>
</organism>
<proteinExistence type="predicted"/>
<keyword evidence="3" id="KW-1185">Reference proteome</keyword>
<dbReference type="RefSeq" id="WP_071426816.1">
    <property type="nucleotide sequence ID" value="NZ_JSVA01000023.1"/>
</dbReference>
<dbReference type="EMBL" id="JSVA01000023">
    <property type="protein sequence ID" value="KOF01490.1"/>
    <property type="molecule type" value="Genomic_DNA"/>
</dbReference>